<dbReference type="Gene3D" id="3.20.20.450">
    <property type="entry name" value="EAL domain"/>
    <property type="match status" value="1"/>
</dbReference>
<dbReference type="FunFam" id="3.30.70.270:FF:000001">
    <property type="entry name" value="Diguanylate cyclase domain protein"/>
    <property type="match status" value="1"/>
</dbReference>
<dbReference type="SUPFAM" id="SSF141868">
    <property type="entry name" value="EAL domain-like"/>
    <property type="match status" value="1"/>
</dbReference>
<feature type="domain" description="EAL" evidence="2">
    <location>
        <begin position="622"/>
        <end position="868"/>
    </location>
</feature>
<dbReference type="SMART" id="SM00267">
    <property type="entry name" value="GGDEF"/>
    <property type="match status" value="1"/>
</dbReference>
<protein>
    <submittedName>
        <fullName evidence="4">Diguanylate cyclase</fullName>
    </submittedName>
</protein>
<evidence type="ECO:0000256" key="1">
    <source>
        <dbReference type="ARBA" id="ARBA00001946"/>
    </source>
</evidence>
<evidence type="ECO:0000259" key="3">
    <source>
        <dbReference type="PROSITE" id="PS50887"/>
    </source>
</evidence>
<proteinExistence type="predicted"/>
<dbReference type="PROSITE" id="PS50883">
    <property type="entry name" value="EAL"/>
    <property type="match status" value="1"/>
</dbReference>
<dbReference type="InterPro" id="IPR035919">
    <property type="entry name" value="EAL_sf"/>
</dbReference>
<dbReference type="InterPro" id="IPR043128">
    <property type="entry name" value="Rev_trsase/Diguanyl_cyclase"/>
</dbReference>
<dbReference type="Pfam" id="PF13185">
    <property type="entry name" value="GAF_2"/>
    <property type="match status" value="1"/>
</dbReference>
<dbReference type="InterPro" id="IPR029016">
    <property type="entry name" value="GAF-like_dom_sf"/>
</dbReference>
<dbReference type="SUPFAM" id="SSF55781">
    <property type="entry name" value="GAF domain-like"/>
    <property type="match status" value="2"/>
</dbReference>
<dbReference type="InterPro" id="IPR000160">
    <property type="entry name" value="GGDEF_dom"/>
</dbReference>
<dbReference type="InterPro" id="IPR052155">
    <property type="entry name" value="Biofilm_reg_signaling"/>
</dbReference>
<dbReference type="CDD" id="cd01949">
    <property type="entry name" value="GGDEF"/>
    <property type="match status" value="1"/>
</dbReference>
<dbReference type="Pfam" id="PF00563">
    <property type="entry name" value="EAL"/>
    <property type="match status" value="1"/>
</dbReference>
<accession>A0A6G9QPN6</accession>
<dbReference type="InterPro" id="IPR001633">
    <property type="entry name" value="EAL_dom"/>
</dbReference>
<reference evidence="4 5" key="1">
    <citation type="submission" date="2020-03" db="EMBL/GenBank/DDBJ databases">
        <title>Complete genome sequence of Shewanella sp.</title>
        <authorList>
            <person name="Kim Y.-S."/>
            <person name="Kim S.-J."/>
            <person name="Jung H.-K."/>
            <person name="Kim K.-H."/>
        </authorList>
    </citation>
    <scope>NUCLEOTIDE SEQUENCE [LARGE SCALE GENOMIC DNA]</scope>
    <source>
        <strain evidence="4 5">PN3F2</strain>
    </source>
</reference>
<dbReference type="Proteomes" id="UP000502608">
    <property type="component" value="Chromosome"/>
</dbReference>
<gene>
    <name evidence="4" type="ORF">HBH39_15930</name>
</gene>
<evidence type="ECO:0000313" key="5">
    <source>
        <dbReference type="Proteomes" id="UP000502608"/>
    </source>
</evidence>
<dbReference type="RefSeq" id="WP_167679645.1">
    <property type="nucleotide sequence ID" value="NZ_CP050313.1"/>
</dbReference>
<organism evidence="4 5">
    <name type="scientific">Shewanella aestuarii</name>
    <dbReference type="NCBI Taxonomy" id="1028752"/>
    <lineage>
        <taxon>Bacteria</taxon>
        <taxon>Pseudomonadati</taxon>
        <taxon>Pseudomonadota</taxon>
        <taxon>Gammaproteobacteria</taxon>
        <taxon>Alteromonadales</taxon>
        <taxon>Shewanellaceae</taxon>
        <taxon>Shewanella</taxon>
    </lineage>
</organism>
<dbReference type="CDD" id="cd01948">
    <property type="entry name" value="EAL"/>
    <property type="match status" value="1"/>
</dbReference>
<keyword evidence="5" id="KW-1185">Reference proteome</keyword>
<dbReference type="PANTHER" id="PTHR44757">
    <property type="entry name" value="DIGUANYLATE CYCLASE DGCP"/>
    <property type="match status" value="1"/>
</dbReference>
<dbReference type="SUPFAM" id="SSF55073">
    <property type="entry name" value="Nucleotide cyclase"/>
    <property type="match status" value="1"/>
</dbReference>
<sequence length="868" mass="98452">MNKDIICQKTAGDIDLLQRKVARLKRLAAKYKRSEIIQHALLGISNIATKAASLDDFYAGVHQHLQKLVPADNFFIASLNPKTGLISLPFFADEKDPHPCELYPDEEISAILKRGITGYVLRQGEPLLCDNAGFDHLIEMGEIQGMGSPCHQWLGVPIKNNGLVHGVLVVQSYNELITYGDLELELMGFISHHISGVMERLLHHEQLEQAIQERTKELSQAYNSLKLEVTERVKAEKLQKSLFEIADLSASNVPHQDFYTRIHQIISQLLPAKNCFISLVDDNMLSFPFYVSQMDSKYPSKRPMQDGLTEYILQVKKPCLFTATDIRLMIEQGVIYAKSPELNRTHYMQQWIGIPLRIHGKVVGALTIYSLDSDQTYQTKDVELLTFVSQHIANAMERKQAVESLKHSYELLEEKVQQRTKALAKVNTDLQVEINQRRKMEAQLLHDAQHDGLTGLPNRSYLIERLSQAIKHIRRHNKEQFALLFIDLDRFKAINDTFGHLEGDRFLIETAHRLKSCIRDNDTLARMGGDEFVVLLDSIHGSQDAIEVSERILHQISQPYLLAKQKFISGASIGIVFSNNNALDTTESLLRDADRAMYQAKSNGKGCYVIFDSQLSQQNEQQNDLIEQFKAAIEQGQITVEYSPVYDIDQKNIIAIEPQTRWTHNVHGIKNHHQLCQLAFNSQLAVILDDYIFQKLNQDYAALKAQYGEKTELHMVISSQHVKHKYAIRGLKNTLKSSAINLTKLTIFFDEKSFVKNTENHINAFEIIHQLGVNIGIDNYGTGYSSLSSLSFLPITMLKLAPEISKHLINMQQLKLVKAYQLAASALNIKIIATAIDTQQQVHQFKQLGYRLGQGRALALAEPCKLIS</sequence>
<dbReference type="SMART" id="SM00065">
    <property type="entry name" value="GAF"/>
    <property type="match status" value="2"/>
</dbReference>
<dbReference type="PROSITE" id="PS50887">
    <property type="entry name" value="GGDEF"/>
    <property type="match status" value="1"/>
</dbReference>
<evidence type="ECO:0000313" key="4">
    <source>
        <dbReference type="EMBL" id="QIR15789.1"/>
    </source>
</evidence>
<name>A0A6G9QPN6_9GAMM</name>
<dbReference type="SMART" id="SM00052">
    <property type="entry name" value="EAL"/>
    <property type="match status" value="1"/>
</dbReference>
<dbReference type="InterPro" id="IPR029787">
    <property type="entry name" value="Nucleotide_cyclase"/>
</dbReference>
<dbReference type="Pfam" id="PF01590">
    <property type="entry name" value="GAF"/>
    <property type="match status" value="1"/>
</dbReference>
<dbReference type="Pfam" id="PF00990">
    <property type="entry name" value="GGDEF"/>
    <property type="match status" value="1"/>
</dbReference>
<dbReference type="GO" id="GO:0003824">
    <property type="term" value="F:catalytic activity"/>
    <property type="evidence" value="ECO:0007669"/>
    <property type="project" value="UniProtKB-ARBA"/>
</dbReference>
<dbReference type="InterPro" id="IPR003018">
    <property type="entry name" value="GAF"/>
</dbReference>
<evidence type="ECO:0000259" key="2">
    <source>
        <dbReference type="PROSITE" id="PS50883"/>
    </source>
</evidence>
<dbReference type="EMBL" id="CP050313">
    <property type="protein sequence ID" value="QIR15789.1"/>
    <property type="molecule type" value="Genomic_DNA"/>
</dbReference>
<comment type="cofactor">
    <cofactor evidence="1">
        <name>Mg(2+)</name>
        <dbReference type="ChEBI" id="CHEBI:18420"/>
    </cofactor>
</comment>
<dbReference type="Gene3D" id="3.30.450.40">
    <property type="match status" value="2"/>
</dbReference>
<dbReference type="PANTHER" id="PTHR44757:SF2">
    <property type="entry name" value="BIOFILM ARCHITECTURE MAINTENANCE PROTEIN MBAA"/>
    <property type="match status" value="1"/>
</dbReference>
<dbReference type="AlphaFoldDB" id="A0A6G9QPN6"/>
<feature type="domain" description="GGDEF" evidence="3">
    <location>
        <begin position="479"/>
        <end position="613"/>
    </location>
</feature>
<dbReference type="KEGG" id="saes:HBH39_15930"/>
<dbReference type="Gene3D" id="3.30.70.270">
    <property type="match status" value="1"/>
</dbReference>
<dbReference type="NCBIfam" id="TIGR00254">
    <property type="entry name" value="GGDEF"/>
    <property type="match status" value="1"/>
</dbReference>